<gene>
    <name evidence="1" type="ORF">S12H4_61028</name>
</gene>
<accession>X1UJ73</accession>
<comment type="caution">
    <text evidence="1">The sequence shown here is derived from an EMBL/GenBank/DDBJ whole genome shotgun (WGS) entry which is preliminary data.</text>
</comment>
<proteinExistence type="predicted"/>
<feature type="non-terminal residue" evidence="1">
    <location>
        <position position="125"/>
    </location>
</feature>
<dbReference type="EMBL" id="BARW01040364">
    <property type="protein sequence ID" value="GAJ17493.1"/>
    <property type="molecule type" value="Genomic_DNA"/>
</dbReference>
<organism evidence="1">
    <name type="scientific">marine sediment metagenome</name>
    <dbReference type="NCBI Taxonomy" id="412755"/>
    <lineage>
        <taxon>unclassified sequences</taxon>
        <taxon>metagenomes</taxon>
        <taxon>ecological metagenomes</taxon>
    </lineage>
</organism>
<evidence type="ECO:0000313" key="1">
    <source>
        <dbReference type="EMBL" id="GAJ17493.1"/>
    </source>
</evidence>
<feature type="non-terminal residue" evidence="1">
    <location>
        <position position="1"/>
    </location>
</feature>
<name>X1UJ73_9ZZZZ</name>
<sequence>AMIEEVEKKADEKVNLLKVEINKELSKMFQTQKIASAKLSSMRHLIDKAVSSSRKVEIEAREETVRNQIRHLIRMMQRERKKVVADEIVGRLANKLNPSKVISEMEKMVDEGELSLNTDSLGPET</sequence>
<reference evidence="1" key="1">
    <citation type="journal article" date="2014" name="Front. Microbiol.">
        <title>High frequency of phylogenetically diverse reductive dehalogenase-homologous genes in deep subseafloor sedimentary metagenomes.</title>
        <authorList>
            <person name="Kawai M."/>
            <person name="Futagami T."/>
            <person name="Toyoda A."/>
            <person name="Takaki Y."/>
            <person name="Nishi S."/>
            <person name="Hori S."/>
            <person name="Arai W."/>
            <person name="Tsubouchi T."/>
            <person name="Morono Y."/>
            <person name="Uchiyama I."/>
            <person name="Ito T."/>
            <person name="Fujiyama A."/>
            <person name="Inagaki F."/>
            <person name="Takami H."/>
        </authorList>
    </citation>
    <scope>NUCLEOTIDE SEQUENCE</scope>
    <source>
        <strain evidence="1">Expedition CK06-06</strain>
    </source>
</reference>
<protein>
    <submittedName>
        <fullName evidence="1">Uncharacterized protein</fullName>
    </submittedName>
</protein>
<dbReference type="AlphaFoldDB" id="X1UJ73"/>